<sequence length="349" mass="36585">MPEYTLPGTETGPRRARVLGACALVLTLLTVVGWRFWPDPADPGDLRVALLVGKVGAGVEPGTDVRLDGVRVGAVTAIDAAGSGRQRITVNLNGSQLFGLTDALNLDYAPGNLFGISAVELHSGTGGSVLANGSTVDLTGDADRVRDATLATLLKSTGTLTDRVLTPELVELLHRFAHDLDGFVPLLQAIGATARAFAETQQLPPSVVFDRYGSALAGLPPMLTGGLAVLWASYTNEHLHTTEQVQRYGEMFTRIRSELLPVATAMLGTSQQQFQGLLPMGTVILDRIGGSVSTPELSAQQLTDLLDRVGAAFHDTPDGPVLNASVELVPALAQPLSALLGQTTGEGPR</sequence>
<organism evidence="2 3">
    <name type="scientific">Nocardia terrae</name>
    <dbReference type="NCBI Taxonomy" id="2675851"/>
    <lineage>
        <taxon>Bacteria</taxon>
        <taxon>Bacillati</taxon>
        <taxon>Actinomycetota</taxon>
        <taxon>Actinomycetes</taxon>
        <taxon>Mycobacteriales</taxon>
        <taxon>Nocardiaceae</taxon>
        <taxon>Nocardia</taxon>
    </lineage>
</organism>
<dbReference type="Proteomes" id="UP000466794">
    <property type="component" value="Unassembled WGS sequence"/>
</dbReference>
<protein>
    <submittedName>
        <fullName evidence="2">Mammalian cell entry protein</fullName>
    </submittedName>
</protein>
<comment type="caution">
    <text evidence="2">The sequence shown here is derived from an EMBL/GenBank/DDBJ whole genome shotgun (WGS) entry which is preliminary data.</text>
</comment>
<dbReference type="Pfam" id="PF02470">
    <property type="entry name" value="MlaD"/>
    <property type="match status" value="1"/>
</dbReference>
<accession>A0A7K1UQS6</accession>
<dbReference type="EMBL" id="WRPP01000001">
    <property type="protein sequence ID" value="MVU76705.1"/>
    <property type="molecule type" value="Genomic_DNA"/>
</dbReference>
<reference evidence="2 3" key="1">
    <citation type="submission" date="2019-12" db="EMBL/GenBank/DDBJ databases">
        <title>Nocardia sp. nov. ET3-3 isolated from soil.</title>
        <authorList>
            <person name="Kanchanasin P."/>
            <person name="Tanasupawat S."/>
            <person name="Yuki M."/>
            <person name="Kudo T."/>
        </authorList>
    </citation>
    <scope>NUCLEOTIDE SEQUENCE [LARGE SCALE GENOMIC DNA]</scope>
    <source>
        <strain evidence="2 3">ET3-3</strain>
    </source>
</reference>
<evidence type="ECO:0000259" key="1">
    <source>
        <dbReference type="Pfam" id="PF02470"/>
    </source>
</evidence>
<dbReference type="RefSeq" id="WP_157355430.1">
    <property type="nucleotide sequence ID" value="NZ_WRPP01000001.1"/>
</dbReference>
<dbReference type="AlphaFoldDB" id="A0A7K1UQS6"/>
<name>A0A7K1UQS6_9NOCA</name>
<keyword evidence="3" id="KW-1185">Reference proteome</keyword>
<dbReference type="InterPro" id="IPR003399">
    <property type="entry name" value="Mce/MlaD"/>
</dbReference>
<proteinExistence type="predicted"/>
<gene>
    <name evidence="2" type="ORF">GPX89_05525</name>
</gene>
<feature type="domain" description="Mce/MlaD" evidence="1">
    <location>
        <begin position="57"/>
        <end position="119"/>
    </location>
</feature>
<evidence type="ECO:0000313" key="2">
    <source>
        <dbReference type="EMBL" id="MVU76705.1"/>
    </source>
</evidence>
<evidence type="ECO:0000313" key="3">
    <source>
        <dbReference type="Proteomes" id="UP000466794"/>
    </source>
</evidence>